<name>A0A3P7IZW4_STRVU</name>
<reference evidence="1 2" key="1">
    <citation type="submission" date="2018-11" db="EMBL/GenBank/DDBJ databases">
        <authorList>
            <consortium name="Pathogen Informatics"/>
        </authorList>
    </citation>
    <scope>NUCLEOTIDE SEQUENCE [LARGE SCALE GENOMIC DNA]</scope>
</reference>
<evidence type="ECO:0000313" key="2">
    <source>
        <dbReference type="Proteomes" id="UP000270094"/>
    </source>
</evidence>
<keyword evidence="2" id="KW-1185">Reference proteome</keyword>
<organism evidence="1 2">
    <name type="scientific">Strongylus vulgaris</name>
    <name type="common">Blood worm</name>
    <dbReference type="NCBI Taxonomy" id="40348"/>
    <lineage>
        <taxon>Eukaryota</taxon>
        <taxon>Metazoa</taxon>
        <taxon>Ecdysozoa</taxon>
        <taxon>Nematoda</taxon>
        <taxon>Chromadorea</taxon>
        <taxon>Rhabditida</taxon>
        <taxon>Rhabditina</taxon>
        <taxon>Rhabditomorpha</taxon>
        <taxon>Strongyloidea</taxon>
        <taxon>Strongylidae</taxon>
        <taxon>Strongylus</taxon>
    </lineage>
</organism>
<evidence type="ECO:0000313" key="1">
    <source>
        <dbReference type="EMBL" id="VDM73553.1"/>
    </source>
</evidence>
<accession>A0A3P7IZW4</accession>
<dbReference type="EMBL" id="UYYB01031285">
    <property type="protein sequence ID" value="VDM73553.1"/>
    <property type="molecule type" value="Genomic_DNA"/>
</dbReference>
<dbReference type="Proteomes" id="UP000270094">
    <property type="component" value="Unassembled WGS sequence"/>
</dbReference>
<gene>
    <name evidence="1" type="ORF">SVUK_LOCUS8551</name>
</gene>
<dbReference type="AlphaFoldDB" id="A0A3P7IZW4"/>
<proteinExistence type="predicted"/>
<protein>
    <submittedName>
        <fullName evidence="1">Uncharacterized protein</fullName>
    </submittedName>
</protein>
<sequence>MPEAPPSGSFKSLGGTCLSEGQRPVVKAWQGPGKALHPCIRITSTASMSSRPVSGCTGLHGFRTERIRQRLAMETVSCSAPTTPGQFPPRPIFKRFSKLQGALTTT</sequence>